<evidence type="ECO:0000313" key="2">
    <source>
        <dbReference type="EMBL" id="QPG04357.1"/>
    </source>
</evidence>
<evidence type="ECO:0000313" key="3">
    <source>
        <dbReference type="Proteomes" id="UP000595095"/>
    </source>
</evidence>
<gene>
    <name evidence="2" type="ORF">IT774_08705</name>
</gene>
<sequence length="159" mass="18180">MPSLPLPLKCYDEAGVIKPPVWLYTLLLINSIDWLIFVFALVSMQHTTLLLKLFYPQPQLLGLKLIGSVPFILVLLLIGNRQRLWTRQWFGWLWLLKPLGLLGVIASSALVLQQLLLSHWQFHAMLAAQLVSLVLLLWSGIKSLHIKHMLADWNKRTAA</sequence>
<evidence type="ECO:0000256" key="1">
    <source>
        <dbReference type="SAM" id="Phobius"/>
    </source>
</evidence>
<keyword evidence="3" id="KW-1185">Reference proteome</keyword>
<dbReference type="KEGG" id="smaa:IT774_08705"/>
<reference evidence="2 3" key="1">
    <citation type="submission" date="2020-11" db="EMBL/GenBank/DDBJ databases">
        <title>Complete genome sequence for Salinimonas sp. strain G2-b.</title>
        <authorList>
            <person name="Park S.-J."/>
        </authorList>
    </citation>
    <scope>NUCLEOTIDE SEQUENCE [LARGE SCALE GENOMIC DNA]</scope>
    <source>
        <strain evidence="2 3">G2-b</strain>
    </source>
</reference>
<dbReference type="AlphaFoldDB" id="A0A7S9HC09"/>
<keyword evidence="1" id="KW-1133">Transmembrane helix</keyword>
<keyword evidence="1" id="KW-0472">Membrane</keyword>
<name>A0A7S9HC09_9ALTE</name>
<feature type="transmembrane region" description="Helical" evidence="1">
    <location>
        <begin position="91"/>
        <end position="116"/>
    </location>
</feature>
<organism evidence="2 3">
    <name type="scientific">Salinimonas marina</name>
    <dbReference type="NCBI Taxonomy" id="2785918"/>
    <lineage>
        <taxon>Bacteria</taxon>
        <taxon>Pseudomonadati</taxon>
        <taxon>Pseudomonadota</taxon>
        <taxon>Gammaproteobacteria</taxon>
        <taxon>Alteromonadales</taxon>
        <taxon>Alteromonadaceae</taxon>
        <taxon>Alteromonas/Salinimonas group</taxon>
        <taxon>Salinimonas</taxon>
    </lineage>
</organism>
<dbReference type="Pfam" id="PF11143">
    <property type="entry name" value="DUF2919"/>
    <property type="match status" value="1"/>
</dbReference>
<dbReference type="RefSeq" id="WP_195809453.1">
    <property type="nucleotide sequence ID" value="NZ_CP064795.1"/>
</dbReference>
<keyword evidence="1" id="KW-0812">Transmembrane</keyword>
<dbReference type="Proteomes" id="UP000595095">
    <property type="component" value="Chromosome"/>
</dbReference>
<dbReference type="InterPro" id="IPR021318">
    <property type="entry name" value="DUF2919"/>
</dbReference>
<feature type="transmembrane region" description="Helical" evidence="1">
    <location>
        <begin position="21"/>
        <end position="41"/>
    </location>
</feature>
<feature type="transmembrane region" description="Helical" evidence="1">
    <location>
        <begin position="61"/>
        <end position="79"/>
    </location>
</feature>
<dbReference type="EMBL" id="CP064795">
    <property type="protein sequence ID" value="QPG04357.1"/>
    <property type="molecule type" value="Genomic_DNA"/>
</dbReference>
<accession>A0A7S9HC09</accession>
<proteinExistence type="predicted"/>
<protein>
    <submittedName>
        <fullName evidence="2">DUF2919 family protein</fullName>
    </submittedName>
</protein>
<feature type="transmembrane region" description="Helical" evidence="1">
    <location>
        <begin position="122"/>
        <end position="141"/>
    </location>
</feature>